<keyword evidence="2" id="KW-1185">Reference proteome</keyword>
<reference evidence="1" key="1">
    <citation type="submission" date="2022-01" db="EMBL/GenBank/DDBJ databases">
        <title>Comparative genomics reveals a dynamic genome evolution in the ectomycorrhizal milk-cap (Lactarius) mushrooms.</title>
        <authorList>
            <consortium name="DOE Joint Genome Institute"/>
            <person name="Lebreton A."/>
            <person name="Tang N."/>
            <person name="Kuo A."/>
            <person name="LaButti K."/>
            <person name="Drula E."/>
            <person name="Barry K."/>
            <person name="Clum A."/>
            <person name="Lipzen A."/>
            <person name="Mousain D."/>
            <person name="Ng V."/>
            <person name="Wang R."/>
            <person name="Wang X."/>
            <person name="Dai Y."/>
            <person name="Henrissat B."/>
            <person name="Grigoriev I.V."/>
            <person name="Guerin-Laguette A."/>
            <person name="Yu F."/>
            <person name="Martin F.M."/>
        </authorList>
    </citation>
    <scope>NUCLEOTIDE SEQUENCE</scope>
    <source>
        <strain evidence="1">QP</strain>
    </source>
</reference>
<dbReference type="Proteomes" id="UP001201163">
    <property type="component" value="Unassembled WGS sequence"/>
</dbReference>
<accession>A0AAD4QDX3</accession>
<sequence length="210" mass="22755">MTTPNLCLSPILNYRNFVLQVGHTVSPSRYFTLGVCLPRSSSPSSPTNPRSIKSLLWVSQICRAAAMSRVGRLLQASNTRGDVLKNWRHQLPLAPLKSMPVSVVTIGSQLRRRQSRGLGRDGPAFQISRSACLVHLEACSDVLKSGTNPGGQGLVWIAYGDDGWLSMLCSITCKYFTACASGLGAQMYCIITRIIASGLCHSPITMARVT</sequence>
<evidence type="ECO:0000313" key="1">
    <source>
        <dbReference type="EMBL" id="KAH8992198.1"/>
    </source>
</evidence>
<name>A0AAD4QDX3_9AGAM</name>
<proteinExistence type="predicted"/>
<comment type="caution">
    <text evidence="1">The sequence shown here is derived from an EMBL/GenBank/DDBJ whole genome shotgun (WGS) entry which is preliminary data.</text>
</comment>
<dbReference type="EMBL" id="JAKELL010000023">
    <property type="protein sequence ID" value="KAH8992198.1"/>
    <property type="molecule type" value="Genomic_DNA"/>
</dbReference>
<evidence type="ECO:0000313" key="2">
    <source>
        <dbReference type="Proteomes" id="UP001201163"/>
    </source>
</evidence>
<gene>
    <name evidence="1" type="ORF">EDB92DRAFT_591588</name>
</gene>
<dbReference type="AlphaFoldDB" id="A0AAD4QDX3"/>
<organism evidence="1 2">
    <name type="scientific">Lactarius akahatsu</name>
    <dbReference type="NCBI Taxonomy" id="416441"/>
    <lineage>
        <taxon>Eukaryota</taxon>
        <taxon>Fungi</taxon>
        <taxon>Dikarya</taxon>
        <taxon>Basidiomycota</taxon>
        <taxon>Agaricomycotina</taxon>
        <taxon>Agaricomycetes</taxon>
        <taxon>Russulales</taxon>
        <taxon>Russulaceae</taxon>
        <taxon>Lactarius</taxon>
    </lineage>
</organism>
<protein>
    <submittedName>
        <fullName evidence="1">Uncharacterized protein</fullName>
    </submittedName>
</protein>